<dbReference type="HOGENOM" id="CLU_2686042_0_0_3"/>
<evidence type="ECO:0000313" key="1">
    <source>
        <dbReference type="EMBL" id="AFZ35230.1"/>
    </source>
</evidence>
<accession>K9XRI8</accession>
<protein>
    <submittedName>
        <fullName evidence="1">Uncharacterized protein</fullName>
    </submittedName>
</protein>
<dbReference type="EMBL" id="CP003653">
    <property type="protein sequence ID" value="AFZ35230.1"/>
    <property type="molecule type" value="Genomic_DNA"/>
</dbReference>
<organism evidence="1 2">
    <name type="scientific">Stanieria cyanosphaera (strain ATCC 29371 / PCC 7437)</name>
    <dbReference type="NCBI Taxonomy" id="111780"/>
    <lineage>
        <taxon>Bacteria</taxon>
        <taxon>Bacillati</taxon>
        <taxon>Cyanobacteriota</taxon>
        <taxon>Cyanophyceae</taxon>
        <taxon>Pleurocapsales</taxon>
        <taxon>Dermocarpellaceae</taxon>
        <taxon>Stanieria</taxon>
    </lineage>
</organism>
<gene>
    <name evidence="1" type="ordered locus">Sta7437_1668</name>
</gene>
<reference evidence="2" key="1">
    <citation type="journal article" date="2013" name="Proc. Natl. Acad. Sci. U.S.A.">
        <title>Improving the coverage of the cyanobacterial phylum using diversity-driven genome sequencing.</title>
        <authorList>
            <person name="Shih P.M."/>
            <person name="Wu D."/>
            <person name="Latifi A."/>
            <person name="Axen S.D."/>
            <person name="Fewer D.P."/>
            <person name="Talla E."/>
            <person name="Calteau A."/>
            <person name="Cai F."/>
            <person name="Tandeau de Marsac N."/>
            <person name="Rippka R."/>
            <person name="Herdman M."/>
            <person name="Sivonen K."/>
            <person name="Coursin T."/>
            <person name="Laurent T."/>
            <person name="Goodwin L."/>
            <person name="Nolan M."/>
            <person name="Davenport K.W."/>
            <person name="Han C.S."/>
            <person name="Rubin E.M."/>
            <person name="Eisen J.A."/>
            <person name="Woyke T."/>
            <person name="Gugger M."/>
            <person name="Kerfeld C.A."/>
        </authorList>
    </citation>
    <scope>NUCLEOTIDE SEQUENCE [LARGE SCALE GENOMIC DNA]</scope>
    <source>
        <strain evidence="2">ATCC 29371 / PCC 7437</strain>
    </source>
</reference>
<evidence type="ECO:0000313" key="2">
    <source>
        <dbReference type="Proteomes" id="UP000010473"/>
    </source>
</evidence>
<keyword evidence="2" id="KW-1185">Reference proteome</keyword>
<sequence>MTNLFYRNSHFSEVHRFDTNRALIVNGSWLIIDWSLVTDINNLTQTRKTVVVPKELRYYLKEQIQRLTGEISVH</sequence>
<dbReference type="AlphaFoldDB" id="K9XRI8"/>
<proteinExistence type="predicted"/>
<name>K9XRI8_STAC7</name>
<dbReference type="KEGG" id="scs:Sta7437_1668"/>
<dbReference type="Proteomes" id="UP000010473">
    <property type="component" value="Chromosome"/>
</dbReference>